<protein>
    <submittedName>
        <fullName evidence="1">Uncharacterized protein</fullName>
    </submittedName>
</protein>
<sequence>MARSNRLAVAAIEDRKEIVIPPRKIRAVPQGNEEIVITIRNGVVVKFVPNIYYPSLEGVDGDGI</sequence>
<gene>
    <name evidence="1" type="ORF">LMF89_12040</name>
</gene>
<organism evidence="1 2">
    <name type="scientific">Pelosinus baikalensis</name>
    <dbReference type="NCBI Taxonomy" id="2892015"/>
    <lineage>
        <taxon>Bacteria</taxon>
        <taxon>Bacillati</taxon>
        <taxon>Bacillota</taxon>
        <taxon>Negativicutes</taxon>
        <taxon>Selenomonadales</taxon>
        <taxon>Sporomusaceae</taxon>
        <taxon>Pelosinus</taxon>
    </lineage>
</organism>
<evidence type="ECO:0000313" key="2">
    <source>
        <dbReference type="Proteomes" id="UP001165492"/>
    </source>
</evidence>
<keyword evidence="2" id="KW-1185">Reference proteome</keyword>
<comment type="caution">
    <text evidence="1">The sequence shown here is derived from an EMBL/GenBank/DDBJ whole genome shotgun (WGS) entry which is preliminary data.</text>
</comment>
<dbReference type="Proteomes" id="UP001165492">
    <property type="component" value="Unassembled WGS sequence"/>
</dbReference>
<dbReference type="RefSeq" id="WP_229535278.1">
    <property type="nucleotide sequence ID" value="NZ_JAJHJB010000015.1"/>
</dbReference>
<proteinExistence type="predicted"/>
<name>A0ABS8HUZ2_9FIRM</name>
<evidence type="ECO:0000313" key="1">
    <source>
        <dbReference type="EMBL" id="MCC5466088.1"/>
    </source>
</evidence>
<reference evidence="1" key="1">
    <citation type="submission" date="2021-11" db="EMBL/GenBank/DDBJ databases">
        <title>Description of a new species Pelosinus isolated from the bottom sediments of Lake Baikal.</title>
        <authorList>
            <person name="Zakharyuk A."/>
        </authorList>
    </citation>
    <scope>NUCLEOTIDE SEQUENCE</scope>
    <source>
        <strain evidence="1">Bkl1</strain>
    </source>
</reference>
<accession>A0ABS8HUZ2</accession>
<dbReference type="EMBL" id="JAJHJB010000015">
    <property type="protein sequence ID" value="MCC5466088.1"/>
    <property type="molecule type" value="Genomic_DNA"/>
</dbReference>